<gene>
    <name evidence="10" type="ORF">IAC18_02795</name>
</gene>
<evidence type="ECO:0000256" key="8">
    <source>
        <dbReference type="ARBA" id="ARBA00023014"/>
    </source>
</evidence>
<keyword evidence="8" id="KW-0411">Iron-sulfur</keyword>
<protein>
    <submittedName>
        <fullName evidence="10">2-enoate reductase</fullName>
    </submittedName>
</protein>
<keyword evidence="5" id="KW-0479">Metal-binding</keyword>
<dbReference type="GO" id="GO:0051536">
    <property type="term" value="F:iron-sulfur cluster binding"/>
    <property type="evidence" value="ECO:0007669"/>
    <property type="project" value="UniProtKB-KW"/>
</dbReference>
<reference evidence="10" key="2">
    <citation type="journal article" date="2021" name="PeerJ">
        <title>Extensive microbial diversity within the chicken gut microbiome revealed by metagenomics and culture.</title>
        <authorList>
            <person name="Gilroy R."/>
            <person name="Ravi A."/>
            <person name="Getino M."/>
            <person name="Pursley I."/>
            <person name="Horton D.L."/>
            <person name="Alikhan N.F."/>
            <person name="Baker D."/>
            <person name="Gharbi K."/>
            <person name="Hall N."/>
            <person name="Watson M."/>
            <person name="Adriaenssens E.M."/>
            <person name="Foster-Nyarko E."/>
            <person name="Jarju S."/>
            <person name="Secka A."/>
            <person name="Antonio M."/>
            <person name="Oren A."/>
            <person name="Chaudhuri R.R."/>
            <person name="La Ragione R."/>
            <person name="Hildebrand F."/>
            <person name="Pallen M.J."/>
        </authorList>
    </citation>
    <scope>NUCLEOTIDE SEQUENCE</scope>
    <source>
        <strain evidence="10">ChiHjej10B9-9673</strain>
    </source>
</reference>
<comment type="cofactor">
    <cofactor evidence="1">
        <name>FMN</name>
        <dbReference type="ChEBI" id="CHEBI:58210"/>
    </cofactor>
</comment>
<keyword evidence="4" id="KW-0288">FMN</keyword>
<evidence type="ECO:0000259" key="9">
    <source>
        <dbReference type="Pfam" id="PF00724"/>
    </source>
</evidence>
<feature type="domain" description="NADH:flavin oxidoreductase/NADH oxidase N-terminal" evidence="9">
    <location>
        <begin position="8"/>
        <end position="194"/>
    </location>
</feature>
<feature type="non-terminal residue" evidence="10">
    <location>
        <position position="198"/>
    </location>
</feature>
<accession>A0A9D1JUT4</accession>
<evidence type="ECO:0000256" key="3">
    <source>
        <dbReference type="ARBA" id="ARBA00022630"/>
    </source>
</evidence>
<comment type="cofactor">
    <cofactor evidence="2">
        <name>[4Fe-4S] cluster</name>
        <dbReference type="ChEBI" id="CHEBI:49883"/>
    </cofactor>
</comment>
<dbReference type="InterPro" id="IPR001155">
    <property type="entry name" value="OxRdtase_FMN_N"/>
</dbReference>
<dbReference type="GO" id="GO:0010181">
    <property type="term" value="F:FMN binding"/>
    <property type="evidence" value="ECO:0007669"/>
    <property type="project" value="InterPro"/>
</dbReference>
<evidence type="ECO:0000256" key="2">
    <source>
        <dbReference type="ARBA" id="ARBA00001966"/>
    </source>
</evidence>
<evidence type="ECO:0000313" key="11">
    <source>
        <dbReference type="Proteomes" id="UP000824001"/>
    </source>
</evidence>
<dbReference type="Proteomes" id="UP000824001">
    <property type="component" value="Unassembled WGS sequence"/>
</dbReference>
<organism evidence="10 11">
    <name type="scientific">Candidatus Scatomorpha merdipullorum</name>
    <dbReference type="NCBI Taxonomy" id="2840927"/>
    <lineage>
        <taxon>Bacteria</taxon>
        <taxon>Bacillati</taxon>
        <taxon>Bacillota</taxon>
        <taxon>Clostridia</taxon>
        <taxon>Eubacteriales</taxon>
        <taxon>Candidatus Scatomorpha</taxon>
    </lineage>
</organism>
<dbReference type="SUPFAM" id="SSF51395">
    <property type="entry name" value="FMN-linked oxidoreductases"/>
    <property type="match status" value="1"/>
</dbReference>
<dbReference type="PANTHER" id="PTHR42917">
    <property type="entry name" value="2,4-DIENOYL-COA REDUCTASE"/>
    <property type="match status" value="1"/>
</dbReference>
<dbReference type="AlphaFoldDB" id="A0A9D1JUT4"/>
<dbReference type="Gene3D" id="3.20.20.70">
    <property type="entry name" value="Aldolase class I"/>
    <property type="match status" value="1"/>
</dbReference>
<evidence type="ECO:0000256" key="1">
    <source>
        <dbReference type="ARBA" id="ARBA00001917"/>
    </source>
</evidence>
<evidence type="ECO:0000256" key="6">
    <source>
        <dbReference type="ARBA" id="ARBA00023002"/>
    </source>
</evidence>
<proteinExistence type="predicted"/>
<dbReference type="Pfam" id="PF00724">
    <property type="entry name" value="Oxidored_FMN"/>
    <property type="match status" value="1"/>
</dbReference>
<dbReference type="PANTHER" id="PTHR42917:SF2">
    <property type="entry name" value="2,4-DIENOYL-COA REDUCTASE [(2E)-ENOYL-COA-PRODUCING]"/>
    <property type="match status" value="1"/>
</dbReference>
<dbReference type="EMBL" id="DVJK01000076">
    <property type="protein sequence ID" value="HIS66472.1"/>
    <property type="molecule type" value="Genomic_DNA"/>
</dbReference>
<keyword evidence="6" id="KW-0560">Oxidoreductase</keyword>
<keyword evidence="7" id="KW-0408">Iron</keyword>
<keyword evidence="3" id="KW-0285">Flavoprotein</keyword>
<dbReference type="InterPro" id="IPR013785">
    <property type="entry name" value="Aldolase_TIM"/>
</dbReference>
<evidence type="ECO:0000256" key="5">
    <source>
        <dbReference type="ARBA" id="ARBA00022723"/>
    </source>
</evidence>
<dbReference type="GO" id="GO:0046872">
    <property type="term" value="F:metal ion binding"/>
    <property type="evidence" value="ECO:0007669"/>
    <property type="project" value="UniProtKB-KW"/>
</dbReference>
<name>A0A9D1JUT4_9FIRM</name>
<evidence type="ECO:0000256" key="4">
    <source>
        <dbReference type="ARBA" id="ARBA00022643"/>
    </source>
</evidence>
<evidence type="ECO:0000256" key="7">
    <source>
        <dbReference type="ARBA" id="ARBA00023004"/>
    </source>
</evidence>
<dbReference type="InterPro" id="IPR051793">
    <property type="entry name" value="NADH:flavin_oxidoreductase"/>
</dbReference>
<reference evidence="10" key="1">
    <citation type="submission" date="2020-10" db="EMBL/GenBank/DDBJ databases">
        <authorList>
            <person name="Gilroy R."/>
        </authorList>
    </citation>
    <scope>NUCLEOTIDE SEQUENCE</scope>
    <source>
        <strain evidence="10">ChiHjej10B9-9673</strain>
    </source>
</reference>
<sequence length="198" mass="22430">MDEKYSALFTPWKIGNVEIKNRIVMCSMGGTSLFGWMEPCHFDKEAAYFLLQTARDDVGLILPGMQWVRDVMGNRWLYTNKRMFGELKEYMQDFHKTGAKLFIQLAAGCGRSMGVNHLMSMMLDHPAMGKVGKFVMDAEYLCASASPTPNRWKQDYKSRPLTVAEIKESTEAFGKTARLLREAGVDGVEIHAVHEGYT</sequence>
<dbReference type="GO" id="GO:0016491">
    <property type="term" value="F:oxidoreductase activity"/>
    <property type="evidence" value="ECO:0007669"/>
    <property type="project" value="UniProtKB-KW"/>
</dbReference>
<evidence type="ECO:0000313" key="10">
    <source>
        <dbReference type="EMBL" id="HIS66472.1"/>
    </source>
</evidence>
<comment type="caution">
    <text evidence="10">The sequence shown here is derived from an EMBL/GenBank/DDBJ whole genome shotgun (WGS) entry which is preliminary data.</text>
</comment>